<evidence type="ECO:0000256" key="1">
    <source>
        <dbReference type="ARBA" id="ARBA00004141"/>
    </source>
</evidence>
<evidence type="ECO:0000313" key="21">
    <source>
        <dbReference type="Proteomes" id="UP000237000"/>
    </source>
</evidence>
<evidence type="ECO:0000256" key="7">
    <source>
        <dbReference type="ARBA" id="ARBA00022741"/>
    </source>
</evidence>
<dbReference type="InParanoid" id="A0A2P5EDN3"/>
<evidence type="ECO:0000256" key="2">
    <source>
        <dbReference type="ARBA" id="ARBA00006124"/>
    </source>
</evidence>
<dbReference type="Pfam" id="PF00122">
    <property type="entry name" value="E1-E2_ATPase"/>
    <property type="match status" value="1"/>
</dbReference>
<comment type="similarity">
    <text evidence="2 17">Belongs to the cation transport ATPase (P-type) (TC 3.A.3) family. Type IIB subfamily.</text>
</comment>
<dbReference type="GO" id="GO:0005388">
    <property type="term" value="F:P-type calcium transporter activity"/>
    <property type="evidence" value="ECO:0007669"/>
    <property type="project" value="UniProtKB-EC"/>
</dbReference>
<evidence type="ECO:0000256" key="13">
    <source>
        <dbReference type="ARBA" id="ARBA00022989"/>
    </source>
</evidence>
<evidence type="ECO:0000256" key="12">
    <source>
        <dbReference type="ARBA" id="ARBA00022967"/>
    </source>
</evidence>
<dbReference type="Gene3D" id="3.40.50.1000">
    <property type="entry name" value="HAD superfamily/HAD-like"/>
    <property type="match status" value="1"/>
</dbReference>
<dbReference type="Pfam" id="PF13246">
    <property type="entry name" value="Cation_ATPase"/>
    <property type="match status" value="1"/>
</dbReference>
<comment type="caution">
    <text evidence="17">Lacks conserved residue(s) required for the propagation of feature annotation.</text>
</comment>
<dbReference type="PANTHER" id="PTHR24093:SF520">
    <property type="entry name" value="CALCIUM-TRANSPORTING ATPASE 9, PLASMA MEMBRANE-TYPE"/>
    <property type="match status" value="1"/>
</dbReference>
<evidence type="ECO:0000256" key="16">
    <source>
        <dbReference type="ARBA" id="ARBA00048694"/>
    </source>
</evidence>
<dbReference type="SFLD" id="SFLDS00003">
    <property type="entry name" value="Haloacid_Dehalogenase"/>
    <property type="match status" value="1"/>
</dbReference>
<evidence type="ECO:0000256" key="6">
    <source>
        <dbReference type="ARBA" id="ARBA00022723"/>
    </source>
</evidence>
<dbReference type="SUPFAM" id="SSF81653">
    <property type="entry name" value="Calcium ATPase, transduction domain A"/>
    <property type="match status" value="1"/>
</dbReference>
<keyword evidence="21" id="KW-1185">Reference proteome</keyword>
<feature type="transmembrane region" description="Helical" evidence="17">
    <location>
        <begin position="735"/>
        <end position="754"/>
    </location>
</feature>
<comment type="catalytic activity">
    <reaction evidence="16 17">
        <text>Ca(2+)(in) + ATP + H2O = Ca(2+)(out) + ADP + phosphate + H(+)</text>
        <dbReference type="Rhea" id="RHEA:18105"/>
        <dbReference type="ChEBI" id="CHEBI:15377"/>
        <dbReference type="ChEBI" id="CHEBI:15378"/>
        <dbReference type="ChEBI" id="CHEBI:29108"/>
        <dbReference type="ChEBI" id="CHEBI:30616"/>
        <dbReference type="ChEBI" id="CHEBI:43474"/>
        <dbReference type="ChEBI" id="CHEBI:456216"/>
        <dbReference type="EC" id="7.2.2.10"/>
    </reaction>
</comment>
<dbReference type="AlphaFoldDB" id="A0A2P5EDN3"/>
<dbReference type="EMBL" id="JXTC01000175">
    <property type="protein sequence ID" value="PON83643.1"/>
    <property type="molecule type" value="Genomic_DNA"/>
</dbReference>
<name>A0A2P5EDN3_TREOI</name>
<dbReference type="SUPFAM" id="SSF56784">
    <property type="entry name" value="HAD-like"/>
    <property type="match status" value="1"/>
</dbReference>
<feature type="transmembrane region" description="Helical" evidence="17">
    <location>
        <begin position="165"/>
        <end position="191"/>
    </location>
</feature>
<evidence type="ECO:0000256" key="5">
    <source>
        <dbReference type="ARBA" id="ARBA00022692"/>
    </source>
</evidence>
<comment type="subcellular location">
    <subcellularLocation>
        <location evidence="1 17">Membrane</location>
        <topology evidence="1 17">Multi-pass membrane protein</topology>
    </subcellularLocation>
</comment>
<keyword evidence="11" id="KW-0112">Calmodulin-binding</keyword>
<dbReference type="GO" id="GO:0016887">
    <property type="term" value="F:ATP hydrolysis activity"/>
    <property type="evidence" value="ECO:0007669"/>
    <property type="project" value="InterPro"/>
</dbReference>
<evidence type="ECO:0000256" key="4">
    <source>
        <dbReference type="ARBA" id="ARBA00022568"/>
    </source>
</evidence>
<dbReference type="FunFam" id="3.40.1110.10:FF:000013">
    <property type="entry name" value="Calcium-transporting ATPase"/>
    <property type="match status" value="1"/>
</dbReference>
<dbReference type="InterPro" id="IPR036412">
    <property type="entry name" value="HAD-like_sf"/>
</dbReference>
<feature type="domain" description="Cation-transporting P-type ATPase C-terminal" evidence="19">
    <location>
        <begin position="611"/>
        <end position="788"/>
    </location>
</feature>
<keyword evidence="13 17" id="KW-1133">Transmembrane helix</keyword>
<evidence type="ECO:0000313" key="20">
    <source>
        <dbReference type="EMBL" id="PON83643.1"/>
    </source>
</evidence>
<organism evidence="20 21">
    <name type="scientific">Trema orientale</name>
    <name type="common">Charcoal tree</name>
    <name type="synonym">Celtis orientalis</name>
    <dbReference type="NCBI Taxonomy" id="63057"/>
    <lineage>
        <taxon>Eukaryota</taxon>
        <taxon>Viridiplantae</taxon>
        <taxon>Streptophyta</taxon>
        <taxon>Embryophyta</taxon>
        <taxon>Tracheophyta</taxon>
        <taxon>Spermatophyta</taxon>
        <taxon>Magnoliopsida</taxon>
        <taxon>eudicotyledons</taxon>
        <taxon>Gunneridae</taxon>
        <taxon>Pentapetalae</taxon>
        <taxon>rosids</taxon>
        <taxon>fabids</taxon>
        <taxon>Rosales</taxon>
        <taxon>Cannabaceae</taxon>
        <taxon>Trema</taxon>
    </lineage>
</organism>
<protein>
    <recommendedName>
        <fullName evidence="17">Calcium-transporting ATPase</fullName>
        <ecNumber evidence="17">7.2.2.10</ecNumber>
    </recommendedName>
</protein>
<keyword evidence="7 17" id="KW-0547">Nucleotide-binding</keyword>
<evidence type="ECO:0000256" key="8">
    <source>
        <dbReference type="ARBA" id="ARBA00022837"/>
    </source>
</evidence>
<dbReference type="InterPro" id="IPR023298">
    <property type="entry name" value="ATPase_P-typ_TM_dom_sf"/>
</dbReference>
<evidence type="ECO:0000256" key="17">
    <source>
        <dbReference type="RuleBase" id="RU361146"/>
    </source>
</evidence>
<dbReference type="SUPFAM" id="SSF81665">
    <property type="entry name" value="Calcium ATPase, transmembrane domain M"/>
    <property type="match status" value="1"/>
</dbReference>
<keyword evidence="6" id="KW-0479">Metal-binding</keyword>
<comment type="function">
    <text evidence="17">Catalyzes the hydrolysis of ATP coupled with the transport of calcium.</text>
</comment>
<dbReference type="PANTHER" id="PTHR24093">
    <property type="entry name" value="CATION TRANSPORTING ATPASE"/>
    <property type="match status" value="1"/>
</dbReference>
<dbReference type="InterPro" id="IPR059000">
    <property type="entry name" value="ATPase_P-type_domA"/>
</dbReference>
<dbReference type="NCBIfam" id="TIGR01494">
    <property type="entry name" value="ATPase_P-type"/>
    <property type="match status" value="2"/>
</dbReference>
<keyword evidence="4 17" id="KW-0109">Calcium transport</keyword>
<evidence type="ECO:0000256" key="14">
    <source>
        <dbReference type="ARBA" id="ARBA00023065"/>
    </source>
</evidence>
<evidence type="ECO:0000256" key="15">
    <source>
        <dbReference type="ARBA" id="ARBA00023136"/>
    </source>
</evidence>
<comment type="caution">
    <text evidence="20">The sequence shown here is derived from an EMBL/GenBank/DDBJ whole genome shotgun (WGS) entry which is preliminary data.</text>
</comment>
<evidence type="ECO:0000256" key="11">
    <source>
        <dbReference type="ARBA" id="ARBA00022860"/>
    </source>
</evidence>
<keyword evidence="10" id="KW-0460">Magnesium</keyword>
<proteinExistence type="inferred from homology"/>
<dbReference type="SUPFAM" id="SSF81660">
    <property type="entry name" value="Metal cation-transporting ATPase, ATP-binding domain N"/>
    <property type="match status" value="1"/>
</dbReference>
<evidence type="ECO:0000259" key="19">
    <source>
        <dbReference type="Pfam" id="PF00689"/>
    </source>
</evidence>
<keyword evidence="5 17" id="KW-0812">Transmembrane</keyword>
<dbReference type="InterPro" id="IPR006408">
    <property type="entry name" value="P-type_ATPase_IIB"/>
</dbReference>
<evidence type="ECO:0000256" key="10">
    <source>
        <dbReference type="ARBA" id="ARBA00022842"/>
    </source>
</evidence>
<dbReference type="GO" id="GO:0046872">
    <property type="term" value="F:metal ion binding"/>
    <property type="evidence" value="ECO:0007669"/>
    <property type="project" value="UniProtKB-KW"/>
</dbReference>
<dbReference type="FunFam" id="1.20.1110.10:FF:000039">
    <property type="entry name" value="Calcium-transporting ATPase"/>
    <property type="match status" value="1"/>
</dbReference>
<dbReference type="FunFam" id="1.20.1110.10:FF:000097">
    <property type="entry name" value="Calcium-transporting ATPase 9 plasma membrane-type"/>
    <property type="match status" value="1"/>
</dbReference>
<evidence type="ECO:0000256" key="9">
    <source>
        <dbReference type="ARBA" id="ARBA00022840"/>
    </source>
</evidence>
<dbReference type="SFLD" id="SFLDG00002">
    <property type="entry name" value="C1.7:_P-type_atpase_like"/>
    <property type="match status" value="1"/>
</dbReference>
<feature type="transmembrane region" description="Helical" evidence="17">
    <location>
        <begin position="766"/>
        <end position="788"/>
    </location>
</feature>
<dbReference type="PROSITE" id="PS00154">
    <property type="entry name" value="ATPASE_E1_E2"/>
    <property type="match status" value="1"/>
</dbReference>
<dbReference type="EC" id="7.2.2.10" evidence="17"/>
<dbReference type="InterPro" id="IPR044492">
    <property type="entry name" value="P_typ_ATPase_HD_dom"/>
</dbReference>
<dbReference type="Gene3D" id="3.40.1110.10">
    <property type="entry name" value="Calcium-transporting ATPase, cytoplasmic domain N"/>
    <property type="match status" value="1"/>
</dbReference>
<dbReference type="InterPro" id="IPR018303">
    <property type="entry name" value="ATPase_P-typ_P_site"/>
</dbReference>
<dbReference type="InterPro" id="IPR023214">
    <property type="entry name" value="HAD_sf"/>
</dbReference>
<dbReference type="InterPro" id="IPR001757">
    <property type="entry name" value="P_typ_ATPase"/>
</dbReference>
<dbReference type="InterPro" id="IPR008250">
    <property type="entry name" value="ATPase_P-typ_transduc_dom_A_sf"/>
</dbReference>
<dbReference type="FunFam" id="3.40.50.1000:FF:000011">
    <property type="entry name" value="Calcium-transporting ATPase"/>
    <property type="match status" value="1"/>
</dbReference>
<dbReference type="SFLD" id="SFLDF00027">
    <property type="entry name" value="p-type_atpase"/>
    <property type="match status" value="1"/>
</dbReference>
<dbReference type="InterPro" id="IPR006068">
    <property type="entry name" value="ATPase_P-typ_cation-transptr_C"/>
</dbReference>
<sequence>MRGGRPVRISIFDIVVGDVVPLKIGDQVPADGILITGHSLAIDESSMTGESKIVHKDHKAPFLMSGCKVADGVGTMLVTGVGINTEWGLLMASISEDTGEETPLQVRLNGVATFIGIVGLSVAVSVLAVLLARYFTGNTRNPDGNKQFIKGETSISTAIDGVIKIFTIAVTIVVVAVPEGLPLAVTLTLAYSMRKMMADKALVRRLSACETMGSATTICSDKTGTLTLNQMTVVEAYVGKKKMNPPYDSSQLQPVTSGLLSEGIAQNTTGNVFVPKGGGVTEISGSPTEKAILSWAVELGMKFDVIRSETAVLHVFPFNSEKKRGGVAVKRADSEVHIHWKGAAEIVLSSCTGYLDSNDCVQSINEDKDFFKKAIDNMAKSSLRCVAIAYRSYELDKVPTEEEHLTQWALPEDDLTLLAIVGIKDPCRLGVSEAVKTCTDAGVKVRMVTGDNLQTAKAIALECGILHSIADATHPILIEGKEFRALSEKEREQIAKKITVMGRSSPNDKLLLVQALRKAGEVVAVTGDGTNDAPALHEADIGLSMGIQGTEVAKESSDIIILDDNFASVVKVVRWGRSVYANIQKFIQFQLTVNVAALVINVVAAVSSGDVPLNAVQLLWVNLIMDTLGALALATEPPTDHLMHRSPVGRREPLITNIMWRNLLIQALYQVGVLLVLNFAGKSILGLNGETKEHAVDVKNTVIFNAFVLCQIFNEFNARKPDELNVFSGVTKNHLFIAIIGITFVLQIIIIEFLGKFTSTVQLNWAQWFICLGIAIISWPLAIVGKLIPVPKTPLSEYFHRPIRRCRNSRST</sequence>
<reference evidence="21" key="1">
    <citation type="submission" date="2016-06" db="EMBL/GenBank/DDBJ databases">
        <title>Parallel loss of symbiosis genes in relatives of nitrogen-fixing non-legume Parasponia.</title>
        <authorList>
            <person name="Van Velzen R."/>
            <person name="Holmer R."/>
            <person name="Bu F."/>
            <person name="Rutten L."/>
            <person name="Van Zeijl A."/>
            <person name="Liu W."/>
            <person name="Santuari L."/>
            <person name="Cao Q."/>
            <person name="Sharma T."/>
            <person name="Shen D."/>
            <person name="Roswanjaya Y."/>
            <person name="Wardhani T."/>
            <person name="Kalhor M.S."/>
            <person name="Jansen J."/>
            <person name="Van den Hoogen J."/>
            <person name="Gungor B."/>
            <person name="Hartog M."/>
            <person name="Hontelez J."/>
            <person name="Verver J."/>
            <person name="Yang W.-C."/>
            <person name="Schijlen E."/>
            <person name="Repin R."/>
            <person name="Schilthuizen M."/>
            <person name="Schranz E."/>
            <person name="Heidstra R."/>
            <person name="Miyata K."/>
            <person name="Fedorova E."/>
            <person name="Kohlen W."/>
            <person name="Bisseling T."/>
            <person name="Smit S."/>
            <person name="Geurts R."/>
        </authorList>
    </citation>
    <scope>NUCLEOTIDE SEQUENCE [LARGE SCALE GENOMIC DNA]</scope>
    <source>
        <strain evidence="21">cv. RG33-2</strain>
    </source>
</reference>
<dbReference type="Proteomes" id="UP000237000">
    <property type="component" value="Unassembled WGS sequence"/>
</dbReference>
<gene>
    <name evidence="20" type="ORF">TorRG33x02_206000</name>
</gene>
<evidence type="ECO:0000256" key="3">
    <source>
        <dbReference type="ARBA" id="ARBA00022448"/>
    </source>
</evidence>
<dbReference type="PRINTS" id="PR00119">
    <property type="entry name" value="CATATPASE"/>
</dbReference>
<dbReference type="GO" id="GO:0005886">
    <property type="term" value="C:plasma membrane"/>
    <property type="evidence" value="ECO:0007669"/>
    <property type="project" value="TreeGrafter"/>
</dbReference>
<keyword evidence="9 17" id="KW-0067">ATP-binding</keyword>
<keyword evidence="14 17" id="KW-0406">Ion transport</keyword>
<dbReference type="GO" id="GO:0005516">
    <property type="term" value="F:calmodulin binding"/>
    <property type="evidence" value="ECO:0007669"/>
    <property type="project" value="UniProtKB-KW"/>
</dbReference>
<evidence type="ECO:0000259" key="18">
    <source>
        <dbReference type="Pfam" id="PF00122"/>
    </source>
</evidence>
<dbReference type="Gene3D" id="1.20.1110.10">
    <property type="entry name" value="Calcium-transporting ATPase, transmembrane domain"/>
    <property type="match status" value="1"/>
</dbReference>
<feature type="transmembrane region" description="Helical" evidence="17">
    <location>
        <begin position="111"/>
        <end position="135"/>
    </location>
</feature>
<keyword evidence="8 17" id="KW-0106">Calcium</keyword>
<dbReference type="OrthoDB" id="3352408at2759"/>
<keyword evidence="12" id="KW-1278">Translocase</keyword>
<accession>A0A2P5EDN3</accession>
<dbReference type="InterPro" id="IPR023299">
    <property type="entry name" value="ATPase_P-typ_cyto_dom_N"/>
</dbReference>
<keyword evidence="15 17" id="KW-0472">Membrane</keyword>
<dbReference type="Pfam" id="PF00689">
    <property type="entry name" value="Cation_ATPase_C"/>
    <property type="match status" value="1"/>
</dbReference>
<dbReference type="Gene3D" id="2.70.150.10">
    <property type="entry name" value="Calcium-transporting ATPase, cytoplasmic transduction domain A"/>
    <property type="match status" value="1"/>
</dbReference>
<dbReference type="GO" id="GO:0005524">
    <property type="term" value="F:ATP binding"/>
    <property type="evidence" value="ECO:0007669"/>
    <property type="project" value="UniProtKB-KW"/>
</dbReference>
<feature type="domain" description="P-type ATPase A" evidence="18">
    <location>
        <begin position="2"/>
        <end position="93"/>
    </location>
</feature>
<keyword evidence="3 17" id="KW-0813">Transport</keyword>
<dbReference type="STRING" id="63057.A0A2P5EDN3"/>
<dbReference type="NCBIfam" id="TIGR01517">
    <property type="entry name" value="ATPase-IIB_Ca"/>
    <property type="match status" value="1"/>
</dbReference>